<dbReference type="OrthoDB" id="2286148at2759"/>
<proteinExistence type="predicted"/>
<organism evidence="2 3">
    <name type="scientific">Choanephora cucurbitarum</name>
    <dbReference type="NCBI Taxonomy" id="101091"/>
    <lineage>
        <taxon>Eukaryota</taxon>
        <taxon>Fungi</taxon>
        <taxon>Fungi incertae sedis</taxon>
        <taxon>Mucoromycota</taxon>
        <taxon>Mucoromycotina</taxon>
        <taxon>Mucoromycetes</taxon>
        <taxon>Mucorales</taxon>
        <taxon>Mucorineae</taxon>
        <taxon>Choanephoraceae</taxon>
        <taxon>Choanephoroideae</taxon>
        <taxon>Choanephora</taxon>
    </lineage>
</organism>
<name>A0A1C7MVK9_9FUNG</name>
<feature type="region of interest" description="Disordered" evidence="1">
    <location>
        <begin position="217"/>
        <end position="242"/>
    </location>
</feature>
<dbReference type="InParanoid" id="A0A1C7MVK9"/>
<gene>
    <name evidence="2" type="ORF">A0J61_11111</name>
</gene>
<dbReference type="EMBL" id="LUGH01001684">
    <property type="protein sequence ID" value="OBZ80840.1"/>
    <property type="molecule type" value="Genomic_DNA"/>
</dbReference>
<evidence type="ECO:0000313" key="2">
    <source>
        <dbReference type="EMBL" id="OBZ80840.1"/>
    </source>
</evidence>
<dbReference type="Proteomes" id="UP000093000">
    <property type="component" value="Unassembled WGS sequence"/>
</dbReference>
<accession>A0A1C7MVK9</accession>
<keyword evidence="3" id="KW-1185">Reference proteome</keyword>
<sequence length="373" mass="43192">MSENNSQNSDVSAILQALQLQQDELPNIVLTLVNQQQQSASTTAMDTLSSSTDLPVRPRYDWVLEDSLNQLMHLNTALCTDNSLPPEERKEIIDSYPPVRGIVYQPPDTMPRAAKQMRSHERTQDLRLKQTAYATNAIIRPLDILTRDIFYDNIDKAKLLTTLYDIRRLTLHCVSLLHNSRIDLAYTAADHRVHHNSNNHKQYLLDEDLFDEQLQKKSSAANATRRTTINHDSTDLGLQPRSPFDQVHHRSMVVPPSTTTTLPNRVFTTAPILTDHRRTSNKEITTTRKQQQKTSSQYTPVGRRLQHFADNWHSVTNNFQILNILKHGFRIPFFQPPPYSTRRSQHYNRCSKSIIWDSHWTQQPCKPAFRRRN</sequence>
<comment type="caution">
    <text evidence="2">The sequence shown here is derived from an EMBL/GenBank/DDBJ whole genome shotgun (WGS) entry which is preliminary data.</text>
</comment>
<feature type="compositionally biased region" description="Polar residues" evidence="1">
    <location>
        <begin position="217"/>
        <end position="231"/>
    </location>
</feature>
<dbReference type="AlphaFoldDB" id="A0A1C7MVK9"/>
<evidence type="ECO:0000313" key="3">
    <source>
        <dbReference type="Proteomes" id="UP000093000"/>
    </source>
</evidence>
<evidence type="ECO:0000256" key="1">
    <source>
        <dbReference type="SAM" id="MobiDB-lite"/>
    </source>
</evidence>
<protein>
    <submittedName>
        <fullName evidence="2">Uncharacterized protein</fullName>
    </submittedName>
</protein>
<reference evidence="2 3" key="1">
    <citation type="submission" date="2016-03" db="EMBL/GenBank/DDBJ databases">
        <title>Choanephora cucurbitarum.</title>
        <authorList>
            <person name="Min B."/>
            <person name="Park H."/>
            <person name="Park J.-H."/>
            <person name="Shin H.-D."/>
            <person name="Choi I.-G."/>
        </authorList>
    </citation>
    <scope>NUCLEOTIDE SEQUENCE [LARGE SCALE GENOMIC DNA]</scope>
    <source>
        <strain evidence="2 3">KUS-F28377</strain>
    </source>
</reference>